<dbReference type="InterPro" id="IPR015797">
    <property type="entry name" value="NUDIX_hydrolase-like_dom_sf"/>
</dbReference>
<gene>
    <name evidence="5" type="ORF">SYYSPA8_33375</name>
</gene>
<dbReference type="SUPFAM" id="SSF55811">
    <property type="entry name" value="Nudix"/>
    <property type="match status" value="1"/>
</dbReference>
<name>A0ABQ5P9M5_9ACTN</name>
<feature type="domain" description="Nudix hydrolase" evidence="4">
    <location>
        <begin position="50"/>
        <end position="173"/>
    </location>
</feature>
<accession>A0ABQ5P9M5</accession>
<evidence type="ECO:0000256" key="3">
    <source>
        <dbReference type="SAM" id="MobiDB-lite"/>
    </source>
</evidence>
<dbReference type="InterPro" id="IPR000086">
    <property type="entry name" value="NUDIX_hydrolase_dom"/>
</dbReference>
<keyword evidence="6" id="KW-1185">Reference proteome</keyword>
<evidence type="ECO:0000256" key="1">
    <source>
        <dbReference type="ARBA" id="ARBA00001946"/>
    </source>
</evidence>
<evidence type="ECO:0000313" key="6">
    <source>
        <dbReference type="Proteomes" id="UP001291653"/>
    </source>
</evidence>
<dbReference type="PROSITE" id="PS51462">
    <property type="entry name" value="NUDIX"/>
    <property type="match status" value="1"/>
</dbReference>
<dbReference type="InterPro" id="IPR020084">
    <property type="entry name" value="NUDIX_hydrolase_CS"/>
</dbReference>
<keyword evidence="2" id="KW-0378">Hydrolase</keyword>
<organism evidence="5 6">
    <name type="scientific">Streptomyces yaizuensis</name>
    <dbReference type="NCBI Taxonomy" id="2989713"/>
    <lineage>
        <taxon>Bacteria</taxon>
        <taxon>Bacillati</taxon>
        <taxon>Actinomycetota</taxon>
        <taxon>Actinomycetes</taxon>
        <taxon>Kitasatosporales</taxon>
        <taxon>Streptomycetaceae</taxon>
        <taxon>Streptomyces</taxon>
    </lineage>
</organism>
<evidence type="ECO:0000259" key="4">
    <source>
        <dbReference type="PROSITE" id="PS51462"/>
    </source>
</evidence>
<comment type="cofactor">
    <cofactor evidence="1">
        <name>Mg(2+)</name>
        <dbReference type="ChEBI" id="CHEBI:18420"/>
    </cofactor>
</comment>
<proteinExistence type="predicted"/>
<feature type="region of interest" description="Disordered" evidence="3">
    <location>
        <begin position="1"/>
        <end position="21"/>
    </location>
</feature>
<reference evidence="5 6" key="1">
    <citation type="submission" date="2022-10" db="EMBL/GenBank/DDBJ databases">
        <title>Draft genome sequence of Streptomyces sp. YSPA8.</title>
        <authorList>
            <person name="Moriuchi R."/>
            <person name="Dohra H."/>
            <person name="Yamamura H."/>
            <person name="Kodani S."/>
        </authorList>
    </citation>
    <scope>NUCLEOTIDE SEQUENCE [LARGE SCALE GENOMIC DNA]</scope>
    <source>
        <strain evidence="5 6">YSPA8</strain>
    </source>
</reference>
<dbReference type="PANTHER" id="PTHR43046:SF16">
    <property type="entry name" value="ADP-RIBOSE PYROPHOSPHATASE YJHB-RELATED"/>
    <property type="match status" value="1"/>
</dbReference>
<protein>
    <submittedName>
        <fullName evidence="5">NUDIX domain-containing protein</fullName>
    </submittedName>
</protein>
<dbReference type="PANTHER" id="PTHR43046">
    <property type="entry name" value="GDP-MANNOSE MANNOSYL HYDROLASE"/>
    <property type="match status" value="1"/>
</dbReference>
<dbReference type="EMBL" id="BSBI01000019">
    <property type="protein sequence ID" value="GLF99294.1"/>
    <property type="molecule type" value="Genomic_DNA"/>
</dbReference>
<dbReference type="Gene3D" id="3.90.79.10">
    <property type="entry name" value="Nucleoside Triphosphate Pyrophosphohydrolase"/>
    <property type="match status" value="1"/>
</dbReference>
<dbReference type="Proteomes" id="UP001291653">
    <property type="component" value="Unassembled WGS sequence"/>
</dbReference>
<feature type="region of interest" description="Disordered" evidence="3">
    <location>
        <begin position="171"/>
        <end position="197"/>
    </location>
</feature>
<dbReference type="Pfam" id="PF00293">
    <property type="entry name" value="NUDIX"/>
    <property type="match status" value="1"/>
</dbReference>
<dbReference type="PROSITE" id="PS00893">
    <property type="entry name" value="NUDIX_BOX"/>
    <property type="match status" value="1"/>
</dbReference>
<evidence type="ECO:0000256" key="2">
    <source>
        <dbReference type="ARBA" id="ARBA00022801"/>
    </source>
</evidence>
<evidence type="ECO:0000313" key="5">
    <source>
        <dbReference type="EMBL" id="GLF99294.1"/>
    </source>
</evidence>
<sequence>MLGAQGDDGDDGGGDDRRRGGGGVKRLIARMWRGIRGPAQWRIMWLAHAKFMVGVTGLVRDDEGRVLLLRHRLWSASRPWGLPTGYAVKGEQFHDTVVREVKEETGLDVRTGRLLRLTSGYRLRAEVAYEAWLVGGELRIDPMEILEARWCRPDELPDGLQEAHRRLILGEGEDDVTLDGPAGPRRPGGEPAGERTT</sequence>
<comment type="caution">
    <text evidence="5">The sequence shown here is derived from an EMBL/GenBank/DDBJ whole genome shotgun (WGS) entry which is preliminary data.</text>
</comment>